<feature type="domain" description="Helicase ATP-binding" evidence="1">
    <location>
        <begin position="261"/>
        <end position="446"/>
    </location>
</feature>
<dbReference type="InterPro" id="IPR038718">
    <property type="entry name" value="SNF2-like_sf"/>
</dbReference>
<name>A0A7C0U473_DESA2</name>
<dbReference type="SUPFAM" id="SSF56024">
    <property type="entry name" value="Phospholipase D/nuclease"/>
    <property type="match status" value="1"/>
</dbReference>
<dbReference type="Pfam" id="PF13091">
    <property type="entry name" value="PLDc_2"/>
    <property type="match status" value="1"/>
</dbReference>
<dbReference type="InterPro" id="IPR027417">
    <property type="entry name" value="P-loop_NTPase"/>
</dbReference>
<dbReference type="AlphaFoldDB" id="A0A7C0U473"/>
<dbReference type="Gene3D" id="3.30.870.10">
    <property type="entry name" value="Endonuclease Chain A"/>
    <property type="match status" value="1"/>
</dbReference>
<keyword evidence="2" id="KW-0255">Endonuclease</keyword>
<organism evidence="2">
    <name type="scientific">Desulfofervidus auxilii</name>
    <dbReference type="NCBI Taxonomy" id="1621989"/>
    <lineage>
        <taxon>Bacteria</taxon>
        <taxon>Pseudomonadati</taxon>
        <taxon>Thermodesulfobacteriota</taxon>
        <taxon>Candidatus Desulfofervidia</taxon>
        <taxon>Candidatus Desulfofervidales</taxon>
        <taxon>Candidatus Desulfofervidaceae</taxon>
        <taxon>Candidatus Desulfofervidus</taxon>
    </lineage>
</organism>
<evidence type="ECO:0000313" key="2">
    <source>
        <dbReference type="EMBL" id="HDD44985.1"/>
    </source>
</evidence>
<dbReference type="PANTHER" id="PTHR10799">
    <property type="entry name" value="SNF2/RAD54 HELICASE FAMILY"/>
    <property type="match status" value="1"/>
</dbReference>
<accession>A0A7C0U473</accession>
<dbReference type="CDD" id="cd09178">
    <property type="entry name" value="PLDc_N_Snf2_like"/>
    <property type="match status" value="1"/>
</dbReference>
<comment type="caution">
    <text evidence="2">The sequence shown here is derived from an EMBL/GenBank/DDBJ whole genome shotgun (WGS) entry which is preliminary data.</text>
</comment>
<gene>
    <name evidence="2" type="ORF">ENG63_09040</name>
</gene>
<feature type="non-terminal residue" evidence="2">
    <location>
        <position position="657"/>
    </location>
</feature>
<sequence length="657" mass="76741">MDDKIAPNIIDNSPGRKLIHVIKDQLKKSKKAKFAIGYFFLSGFSLVKEDFPENISKLPFLKIVMGNETTYPTKEELVAGYNLRELFKQRMIEDLQKQKLTEKQIQQLKALRDFVANNIIDVKLFDKSRLHAKLYLFLTKPEEKYGSPGLAVVGSSNFTAEGLTKNKELNVLLTSREEVLYLNQWFDELWNESMEFREDLLKVIDISGVLPGSPYPKIGSLIDPQTLFKYLVYKWFEGRVLNFLKKDILMEFQLVGVVNATNKTNFYNGVILADSVGLGKSFMASAVIEEFLNGKHPTWVPNGKTPSVMLILPPSIIPQWEELLITSEYFLSENVKKLVKDFNNHKVYEIYDTSGEKFLGKISFLSLGIFQNLKETELKEIAEEYDLFVIDEAHKYRNKNTNRWKNVRKLQKKEDGFPNKFLLLTATPLNNSISDIFNLIRLFVDDTFAPFRIKGVPITEWIKEYRDLKRKLQKRDDDKVKKDLKEVATKIKQKILDEIMVLRTRKYITEQFKDIKVNGKPLIFKDPKPYSLDYSTFYTEEYKSLIKAISNNINRILFEYTKLYGTRFVVFEEESIDEEEPIKRMIDVADLFKLLLGKRLESGIYPFETTLKRIYEKEKIFYKIFKAEMDKILSENYLKSLIISAVEKAKIEKELEE</sequence>
<dbReference type="GO" id="GO:0005524">
    <property type="term" value="F:ATP binding"/>
    <property type="evidence" value="ECO:0007669"/>
    <property type="project" value="InterPro"/>
</dbReference>
<protein>
    <submittedName>
        <fullName evidence="2">NgoFVII family restriction endonuclease</fullName>
    </submittedName>
</protein>
<dbReference type="InterPro" id="IPR025202">
    <property type="entry name" value="PLD-like_dom"/>
</dbReference>
<dbReference type="GO" id="GO:0004519">
    <property type="term" value="F:endonuclease activity"/>
    <property type="evidence" value="ECO:0007669"/>
    <property type="project" value="UniProtKB-KW"/>
</dbReference>
<dbReference type="InterPro" id="IPR000330">
    <property type="entry name" value="SNF2_N"/>
</dbReference>
<dbReference type="Gene3D" id="3.40.50.10810">
    <property type="entry name" value="Tandem AAA-ATPase domain"/>
    <property type="match status" value="1"/>
</dbReference>
<dbReference type="Pfam" id="PF00176">
    <property type="entry name" value="SNF2-rel_dom"/>
    <property type="match status" value="1"/>
</dbReference>
<reference evidence="2" key="1">
    <citation type="journal article" date="2020" name="mSystems">
        <title>Genome- and Community-Level Interaction Insights into Carbon Utilization and Element Cycling Functions of Hydrothermarchaeota in Hydrothermal Sediment.</title>
        <authorList>
            <person name="Zhou Z."/>
            <person name="Liu Y."/>
            <person name="Xu W."/>
            <person name="Pan J."/>
            <person name="Luo Z.H."/>
            <person name="Li M."/>
        </authorList>
    </citation>
    <scope>NUCLEOTIDE SEQUENCE [LARGE SCALE GENOMIC DNA]</scope>
    <source>
        <strain evidence="2">HyVt-233</strain>
    </source>
</reference>
<dbReference type="EMBL" id="DRBS01000333">
    <property type="protein sequence ID" value="HDD44985.1"/>
    <property type="molecule type" value="Genomic_DNA"/>
</dbReference>
<evidence type="ECO:0000259" key="1">
    <source>
        <dbReference type="PROSITE" id="PS51192"/>
    </source>
</evidence>
<dbReference type="InterPro" id="IPR014001">
    <property type="entry name" value="Helicase_ATP-bd"/>
</dbReference>
<proteinExistence type="predicted"/>
<dbReference type="PROSITE" id="PS51192">
    <property type="entry name" value="HELICASE_ATP_BIND_1"/>
    <property type="match status" value="1"/>
</dbReference>
<keyword evidence="2" id="KW-0378">Hydrolase</keyword>
<dbReference type="Proteomes" id="UP000886289">
    <property type="component" value="Unassembled WGS sequence"/>
</dbReference>
<keyword evidence="2" id="KW-0540">Nuclease</keyword>
<dbReference type="SMART" id="SM00487">
    <property type="entry name" value="DEXDc"/>
    <property type="match status" value="1"/>
</dbReference>
<dbReference type="SUPFAM" id="SSF52540">
    <property type="entry name" value="P-loop containing nucleoside triphosphate hydrolases"/>
    <property type="match status" value="1"/>
</dbReference>